<sequence>MKKSNKTVFLFCGLFLLSGCANLENQMLVKEIEEFEVEVKQIDRGVEIIFPEVLLFEYNSDRLKPEAKTKLHKIAEVINHTKYASRNIAVEGHADAIGGEDFNLALSKRRAQSVARALVFSGVLKERIVIAWFGKSRPIVPNTNPDGSDNPQGRKRNRRVEVIIEN</sequence>
<keyword evidence="5" id="KW-0732">Signal</keyword>
<dbReference type="PANTHER" id="PTHR30329">
    <property type="entry name" value="STATOR ELEMENT OF FLAGELLAR MOTOR COMPLEX"/>
    <property type="match status" value="1"/>
</dbReference>
<dbReference type="CDD" id="cd07185">
    <property type="entry name" value="OmpA_C-like"/>
    <property type="match status" value="1"/>
</dbReference>
<comment type="caution">
    <text evidence="7">The sequence shown here is derived from an EMBL/GenBank/DDBJ whole genome shotgun (WGS) entry which is preliminary data.</text>
</comment>
<gene>
    <name evidence="7" type="ORF">CODIS_00200</name>
</gene>
<dbReference type="InterPro" id="IPR006665">
    <property type="entry name" value="OmpA-like"/>
</dbReference>
<keyword evidence="8" id="KW-1185">Reference proteome</keyword>
<evidence type="ECO:0000313" key="7">
    <source>
        <dbReference type="EMBL" id="ODJ89462.1"/>
    </source>
</evidence>
<dbReference type="GO" id="GO:0009279">
    <property type="term" value="C:cell outer membrane"/>
    <property type="evidence" value="ECO:0007669"/>
    <property type="project" value="UniProtKB-SubCell"/>
</dbReference>
<accession>A0A7Z0VPF4</accession>
<dbReference type="PROSITE" id="PS51257">
    <property type="entry name" value="PROKAR_LIPOPROTEIN"/>
    <property type="match status" value="1"/>
</dbReference>
<dbReference type="SUPFAM" id="SSF103088">
    <property type="entry name" value="OmpA-like"/>
    <property type="match status" value="1"/>
</dbReference>
<evidence type="ECO:0000256" key="2">
    <source>
        <dbReference type="ARBA" id="ARBA00023136"/>
    </source>
</evidence>
<feature type="domain" description="OmpA-like" evidence="6">
    <location>
        <begin position="44"/>
        <end position="166"/>
    </location>
</feature>
<dbReference type="InterPro" id="IPR036737">
    <property type="entry name" value="OmpA-like_sf"/>
</dbReference>
<evidence type="ECO:0000256" key="1">
    <source>
        <dbReference type="ARBA" id="ARBA00004442"/>
    </source>
</evidence>
<evidence type="ECO:0000259" key="6">
    <source>
        <dbReference type="PROSITE" id="PS51123"/>
    </source>
</evidence>
<dbReference type="PROSITE" id="PS51123">
    <property type="entry name" value="OMPA_2"/>
    <property type="match status" value="1"/>
</dbReference>
<evidence type="ECO:0000256" key="4">
    <source>
        <dbReference type="PROSITE-ProRule" id="PRU00473"/>
    </source>
</evidence>
<dbReference type="Proteomes" id="UP000094769">
    <property type="component" value="Unassembled WGS sequence"/>
</dbReference>
<organism evidence="7 8">
    <name type="scientific">Candidatus Thiodiazotropha endolucinida</name>
    <dbReference type="NCBI Taxonomy" id="1655433"/>
    <lineage>
        <taxon>Bacteria</taxon>
        <taxon>Pseudomonadati</taxon>
        <taxon>Pseudomonadota</taxon>
        <taxon>Gammaproteobacteria</taxon>
        <taxon>Chromatiales</taxon>
        <taxon>Sedimenticolaceae</taxon>
        <taxon>Candidatus Thiodiazotropha</taxon>
    </lineage>
</organism>
<comment type="subcellular location">
    <subcellularLocation>
        <location evidence="1">Cell outer membrane</location>
    </subcellularLocation>
</comment>
<keyword evidence="3" id="KW-0998">Cell outer membrane</keyword>
<keyword evidence="2 4" id="KW-0472">Membrane</keyword>
<evidence type="ECO:0000313" key="8">
    <source>
        <dbReference type="Proteomes" id="UP000094769"/>
    </source>
</evidence>
<dbReference type="Gene3D" id="3.30.1330.60">
    <property type="entry name" value="OmpA-like domain"/>
    <property type="match status" value="1"/>
</dbReference>
<dbReference type="OrthoDB" id="6195779at2"/>
<protein>
    <submittedName>
        <fullName evidence="7">OmpA-like domain-containing protein</fullName>
    </submittedName>
</protein>
<feature type="chain" id="PRO_5031426048" evidence="5">
    <location>
        <begin position="24"/>
        <end position="166"/>
    </location>
</feature>
<dbReference type="InterPro" id="IPR050330">
    <property type="entry name" value="Bact_OuterMem_StrucFunc"/>
</dbReference>
<dbReference type="EMBL" id="MARB01000001">
    <property type="protein sequence ID" value="ODJ89462.1"/>
    <property type="molecule type" value="Genomic_DNA"/>
</dbReference>
<evidence type="ECO:0000256" key="3">
    <source>
        <dbReference type="ARBA" id="ARBA00023237"/>
    </source>
</evidence>
<name>A0A7Z0VPF4_9GAMM</name>
<dbReference type="PRINTS" id="PR01021">
    <property type="entry name" value="OMPADOMAIN"/>
</dbReference>
<dbReference type="InterPro" id="IPR006664">
    <property type="entry name" value="OMP_bac"/>
</dbReference>
<feature type="signal peptide" evidence="5">
    <location>
        <begin position="1"/>
        <end position="23"/>
    </location>
</feature>
<dbReference type="AlphaFoldDB" id="A0A7Z0VPF4"/>
<dbReference type="PANTHER" id="PTHR30329:SF21">
    <property type="entry name" value="LIPOPROTEIN YIAD-RELATED"/>
    <property type="match status" value="1"/>
</dbReference>
<dbReference type="Pfam" id="PF00691">
    <property type="entry name" value="OmpA"/>
    <property type="match status" value="1"/>
</dbReference>
<evidence type="ECO:0000256" key="5">
    <source>
        <dbReference type="SAM" id="SignalP"/>
    </source>
</evidence>
<proteinExistence type="predicted"/>
<reference evidence="7 8" key="1">
    <citation type="submission" date="2016-06" db="EMBL/GenBank/DDBJ databases">
        <title>Genome sequence of endosymbiont of Candidatus Endolucinida thiodiazotropha.</title>
        <authorList>
            <person name="Poehlein A."/>
            <person name="Koenig S."/>
            <person name="Heiden S.E."/>
            <person name="Thuermer A."/>
            <person name="Voget S."/>
            <person name="Daniel R."/>
            <person name="Markert S."/>
            <person name="Gros O."/>
            <person name="Schweder T."/>
        </authorList>
    </citation>
    <scope>NUCLEOTIDE SEQUENCE [LARGE SCALE GENOMIC DNA]</scope>
    <source>
        <strain evidence="7 8">COS</strain>
    </source>
</reference>